<keyword evidence="3 6" id="KW-1133">Transmembrane helix</keyword>
<dbReference type="SMART" id="SM00054">
    <property type="entry name" value="EFh"/>
    <property type="match status" value="2"/>
</dbReference>
<protein>
    <recommendedName>
        <fullName evidence="7">EF-hand domain-containing protein</fullName>
    </recommendedName>
</protein>
<feature type="transmembrane region" description="Helical" evidence="6">
    <location>
        <begin position="434"/>
        <end position="460"/>
    </location>
</feature>
<feature type="transmembrane region" description="Helical" evidence="6">
    <location>
        <begin position="346"/>
        <end position="369"/>
    </location>
</feature>
<feature type="transmembrane region" description="Helical" evidence="6">
    <location>
        <begin position="288"/>
        <end position="312"/>
    </location>
</feature>
<evidence type="ECO:0000313" key="9">
    <source>
        <dbReference type="Proteomes" id="UP001189429"/>
    </source>
</evidence>
<feature type="domain" description="EF-hand" evidence="7">
    <location>
        <begin position="528"/>
        <end position="563"/>
    </location>
</feature>
<feature type="domain" description="EF-hand" evidence="7">
    <location>
        <begin position="483"/>
        <end position="518"/>
    </location>
</feature>
<evidence type="ECO:0000256" key="6">
    <source>
        <dbReference type="SAM" id="Phobius"/>
    </source>
</evidence>
<name>A0ABN9XG54_9DINO</name>
<evidence type="ECO:0000256" key="1">
    <source>
        <dbReference type="ARBA" id="ARBA00004141"/>
    </source>
</evidence>
<gene>
    <name evidence="8" type="ORF">PCOR1329_LOCUS76364</name>
</gene>
<evidence type="ECO:0000256" key="2">
    <source>
        <dbReference type="ARBA" id="ARBA00022692"/>
    </source>
</evidence>
<dbReference type="SUPFAM" id="SSF81324">
    <property type="entry name" value="Voltage-gated potassium channels"/>
    <property type="match status" value="1"/>
</dbReference>
<evidence type="ECO:0000256" key="3">
    <source>
        <dbReference type="ARBA" id="ARBA00022989"/>
    </source>
</evidence>
<feature type="compositionally biased region" description="Basic residues" evidence="5">
    <location>
        <begin position="101"/>
        <end position="121"/>
    </location>
</feature>
<dbReference type="Gene3D" id="1.20.120.350">
    <property type="entry name" value="Voltage-gated potassium channels. Chain C"/>
    <property type="match status" value="1"/>
</dbReference>
<dbReference type="InterPro" id="IPR002048">
    <property type="entry name" value="EF_hand_dom"/>
</dbReference>
<dbReference type="Pfam" id="PF00520">
    <property type="entry name" value="Ion_trans"/>
    <property type="match status" value="1"/>
</dbReference>
<evidence type="ECO:0000259" key="7">
    <source>
        <dbReference type="PROSITE" id="PS50222"/>
    </source>
</evidence>
<dbReference type="Proteomes" id="UP001189429">
    <property type="component" value="Unassembled WGS sequence"/>
</dbReference>
<accession>A0ABN9XG54</accession>
<feature type="compositionally biased region" description="Low complexity" evidence="5">
    <location>
        <begin position="35"/>
        <end position="50"/>
    </location>
</feature>
<dbReference type="InterPro" id="IPR027359">
    <property type="entry name" value="Volt_channel_dom_sf"/>
</dbReference>
<feature type="compositionally biased region" description="Basic residues" evidence="5">
    <location>
        <begin position="51"/>
        <end position="80"/>
    </location>
</feature>
<dbReference type="PANTHER" id="PTHR10037">
    <property type="entry name" value="VOLTAGE-GATED CATION CHANNEL CALCIUM AND SODIUM"/>
    <property type="match status" value="1"/>
</dbReference>
<evidence type="ECO:0000256" key="5">
    <source>
        <dbReference type="SAM" id="MobiDB-lite"/>
    </source>
</evidence>
<dbReference type="EMBL" id="CAUYUJ010020488">
    <property type="protein sequence ID" value="CAK0898532.1"/>
    <property type="molecule type" value="Genomic_DNA"/>
</dbReference>
<dbReference type="Gene3D" id="1.10.287.70">
    <property type="match status" value="1"/>
</dbReference>
<sequence length="619" mass="69570">MAGSLPSKSTGPARAGPPDGAQPPLPASCRRRRGAPAQERAGRQRAAGRGAVRRGGRGLAGRGRRWPRRGERARRARGGRARREPARGQQPGARAEGAAPRSRRRRRRPEPGCRRQRRSSRARYAGGAVPGGKRAVGHVGRSAKFTQLPLMTKQSSTKQLVNEVQDLSSVTAAMSSHEAVIAHGSDMDVNPPSKLASREIREWTQNLTSSSHFETVVAVSIISNAVATGWNSDWVMRNLGSDRPMFFIVLDWVFLSVFMLELLFRMVAEWGHFFHYRAKMFKWNIFDTIIIALTFLNNAEILGVRFSVVRVFRVLRLVRLIRVVRLMDCFRELRMMVDGILNCGKVLLWAFLLLVLVTFTYAVVCLEFISEWLAQVEQDMRVSTAGSGLAEQETITFVKDNYQSLPYSVYTLFKAVSGGVNWSELVEPLADVDLILVCTFPFFIGVTVYCVLNIVTASFVEAAARSSKDEQANALEIISERKRWIKDITDIFKRHDADSCGFLDFEEFSSIMTDWRTQAAFTDMGIDLSFQQAKDLFKLFDWDGDGQIDINEFAQGVHHLRGPARSLDVFRQFMKLSRTMEKIERSVQNLAGPQIGPRSQKSARLHRLMSSESSVMRCA</sequence>
<proteinExistence type="predicted"/>
<keyword evidence="4 6" id="KW-0472">Membrane</keyword>
<feature type="compositionally biased region" description="Polar residues" evidence="5">
    <location>
        <begin position="1"/>
        <end position="10"/>
    </location>
</feature>
<feature type="compositionally biased region" description="Low complexity" evidence="5">
    <location>
        <begin position="87"/>
        <end position="100"/>
    </location>
</feature>
<organism evidence="8 9">
    <name type="scientific">Prorocentrum cordatum</name>
    <dbReference type="NCBI Taxonomy" id="2364126"/>
    <lineage>
        <taxon>Eukaryota</taxon>
        <taxon>Sar</taxon>
        <taxon>Alveolata</taxon>
        <taxon>Dinophyceae</taxon>
        <taxon>Prorocentrales</taxon>
        <taxon>Prorocentraceae</taxon>
        <taxon>Prorocentrum</taxon>
    </lineage>
</organism>
<dbReference type="InterPro" id="IPR011992">
    <property type="entry name" value="EF-hand-dom_pair"/>
</dbReference>
<comment type="caution">
    <text evidence="8">The sequence shown here is derived from an EMBL/GenBank/DDBJ whole genome shotgun (WGS) entry which is preliminary data.</text>
</comment>
<reference evidence="8" key="1">
    <citation type="submission" date="2023-10" db="EMBL/GenBank/DDBJ databases">
        <authorList>
            <person name="Chen Y."/>
            <person name="Shah S."/>
            <person name="Dougan E. K."/>
            <person name="Thang M."/>
            <person name="Chan C."/>
        </authorList>
    </citation>
    <scope>NUCLEOTIDE SEQUENCE [LARGE SCALE GENOMIC DNA]</scope>
</reference>
<dbReference type="SUPFAM" id="SSF47473">
    <property type="entry name" value="EF-hand"/>
    <property type="match status" value="1"/>
</dbReference>
<dbReference type="Gene3D" id="1.10.238.10">
    <property type="entry name" value="EF-hand"/>
    <property type="match status" value="1"/>
</dbReference>
<dbReference type="Pfam" id="PF13499">
    <property type="entry name" value="EF-hand_7"/>
    <property type="match status" value="1"/>
</dbReference>
<dbReference type="CDD" id="cd00051">
    <property type="entry name" value="EFh"/>
    <property type="match status" value="1"/>
</dbReference>
<keyword evidence="2 6" id="KW-0812">Transmembrane</keyword>
<dbReference type="PROSITE" id="PS50222">
    <property type="entry name" value="EF_HAND_2"/>
    <property type="match status" value="2"/>
</dbReference>
<evidence type="ECO:0000256" key="4">
    <source>
        <dbReference type="ARBA" id="ARBA00023136"/>
    </source>
</evidence>
<dbReference type="PANTHER" id="PTHR10037:SF62">
    <property type="entry name" value="SODIUM CHANNEL PROTEIN 60E"/>
    <property type="match status" value="1"/>
</dbReference>
<comment type="subcellular location">
    <subcellularLocation>
        <location evidence="1">Membrane</location>
        <topology evidence="1">Multi-pass membrane protein</topology>
    </subcellularLocation>
</comment>
<dbReference type="InterPro" id="IPR005821">
    <property type="entry name" value="Ion_trans_dom"/>
</dbReference>
<evidence type="ECO:0000313" key="8">
    <source>
        <dbReference type="EMBL" id="CAK0898532.1"/>
    </source>
</evidence>
<dbReference type="InterPro" id="IPR043203">
    <property type="entry name" value="VGCC_Ca_Na"/>
</dbReference>
<feature type="region of interest" description="Disordered" evidence="5">
    <location>
        <begin position="1"/>
        <end position="138"/>
    </location>
</feature>
<feature type="transmembrane region" description="Helical" evidence="6">
    <location>
        <begin position="246"/>
        <end position="268"/>
    </location>
</feature>
<keyword evidence="9" id="KW-1185">Reference proteome</keyword>